<dbReference type="Proteomes" id="UP000515733">
    <property type="component" value="Chromosome"/>
</dbReference>
<keyword evidence="3" id="KW-1185">Reference proteome</keyword>
<dbReference type="RefSeq" id="WP_145769019.1">
    <property type="nucleotide sequence ID" value="NZ_LR778301.1"/>
</dbReference>
<dbReference type="AlphaFoldDB" id="A0A6S6XY02"/>
<gene>
    <name evidence="2" type="ORF">DENOEST_1844</name>
</gene>
<dbReference type="NCBIfam" id="TIGR03741">
    <property type="entry name" value="PRTRC_E"/>
    <property type="match status" value="1"/>
</dbReference>
<name>A0A6S6XY02_9PROT</name>
<proteinExistence type="predicted"/>
<dbReference type="Pfam" id="PF19556">
    <property type="entry name" value="PRTRC_E"/>
    <property type="match status" value="1"/>
</dbReference>
<dbReference type="EMBL" id="LR778301">
    <property type="protein sequence ID" value="CAB1369009.1"/>
    <property type="molecule type" value="Genomic_DNA"/>
</dbReference>
<feature type="domain" description="ParB-related ThiF-related cassette protein E" evidence="1">
    <location>
        <begin position="2"/>
        <end position="99"/>
    </location>
</feature>
<evidence type="ECO:0000313" key="3">
    <source>
        <dbReference type="Proteomes" id="UP000515733"/>
    </source>
</evidence>
<evidence type="ECO:0000259" key="1">
    <source>
        <dbReference type="Pfam" id="PF19556"/>
    </source>
</evidence>
<sequence length="139" mass="14587">MFFQELKSLLDGCAALAVTLSSAREGLITVTVRPTPKDAKDAEALAIPLVLTGTAEELDAQFVGLLRSFAEEHQSLAEQLEATRSILEAAKKDASKKAEGALRKGTAKVTAAADVDDDNEVESGTPAVADVSVEDNLFA</sequence>
<dbReference type="InterPro" id="IPR022273">
    <property type="entry name" value="PRTRC_protein-E"/>
</dbReference>
<reference evidence="2 3" key="1">
    <citation type="submission" date="2020-03" db="EMBL/GenBank/DDBJ databases">
        <authorList>
            <consortium name="Genoscope - CEA"/>
            <person name="William W."/>
        </authorList>
    </citation>
    <scope>NUCLEOTIDE SEQUENCE [LARGE SCALE GENOMIC DNA]</scope>
    <source>
        <strain evidence="3">DSM 16959</strain>
    </source>
</reference>
<protein>
    <submittedName>
        <fullName evidence="2">PRTRC system protein E</fullName>
    </submittedName>
</protein>
<dbReference type="OrthoDB" id="8562883at2"/>
<organism evidence="2 3">
    <name type="scientific">Denitratisoma oestradiolicum</name>
    <dbReference type="NCBI Taxonomy" id="311182"/>
    <lineage>
        <taxon>Bacteria</taxon>
        <taxon>Pseudomonadati</taxon>
        <taxon>Pseudomonadota</taxon>
        <taxon>Betaproteobacteria</taxon>
        <taxon>Nitrosomonadales</taxon>
        <taxon>Sterolibacteriaceae</taxon>
        <taxon>Denitratisoma</taxon>
    </lineage>
</organism>
<evidence type="ECO:0000313" key="2">
    <source>
        <dbReference type="EMBL" id="CAB1369009.1"/>
    </source>
</evidence>
<dbReference type="KEGG" id="doe:DENOEST_1844"/>
<accession>A0A6S6XY02</accession>